<dbReference type="Pfam" id="PF05746">
    <property type="entry name" value="DALR_1"/>
    <property type="match status" value="1"/>
</dbReference>
<dbReference type="Proteomes" id="UP000245207">
    <property type="component" value="Unassembled WGS sequence"/>
</dbReference>
<dbReference type="OrthoDB" id="68056at2759"/>
<reference evidence="4 5" key="1">
    <citation type="journal article" date="2018" name="Mol. Plant">
        <title>The genome of Artemisia annua provides insight into the evolution of Asteraceae family and artemisinin biosynthesis.</title>
        <authorList>
            <person name="Shen Q."/>
            <person name="Zhang L."/>
            <person name="Liao Z."/>
            <person name="Wang S."/>
            <person name="Yan T."/>
            <person name="Shi P."/>
            <person name="Liu M."/>
            <person name="Fu X."/>
            <person name="Pan Q."/>
            <person name="Wang Y."/>
            <person name="Lv Z."/>
            <person name="Lu X."/>
            <person name="Zhang F."/>
            <person name="Jiang W."/>
            <person name="Ma Y."/>
            <person name="Chen M."/>
            <person name="Hao X."/>
            <person name="Li L."/>
            <person name="Tang Y."/>
            <person name="Lv G."/>
            <person name="Zhou Y."/>
            <person name="Sun X."/>
            <person name="Brodelius P.E."/>
            <person name="Rose J.K.C."/>
            <person name="Tang K."/>
        </authorList>
    </citation>
    <scope>NUCLEOTIDE SEQUENCE [LARGE SCALE GENOMIC DNA]</scope>
    <source>
        <strain evidence="5">cv. Huhao1</strain>
        <tissue evidence="4">Leaf</tissue>
    </source>
</reference>
<dbReference type="EMBL" id="PKPP01000094">
    <property type="protein sequence ID" value="PWA97913.1"/>
    <property type="molecule type" value="Genomic_DNA"/>
</dbReference>
<keyword evidence="5" id="KW-1185">Reference proteome</keyword>
<protein>
    <recommendedName>
        <fullName evidence="1">arginine--tRNA ligase</fullName>
        <ecNumber evidence="1">6.1.1.19</ecNumber>
    </recommendedName>
</protein>
<evidence type="ECO:0000256" key="2">
    <source>
        <dbReference type="ARBA" id="ARBA00049339"/>
    </source>
</evidence>
<dbReference type="InterPro" id="IPR008909">
    <property type="entry name" value="DALR_anticod-bd"/>
</dbReference>
<sequence>MTATDADEEQDILIDESCRDVWCDDVKNMTTTTTTDENPQKHLLIEKEENEETEIKKQKLTPSSDLTDEQLMAIFGEGPPFRFDLCNAFLIYDKTIKRHLLFGTIQAAVGGFSPDPFLQKNEKWARFKADLLEQLGDNIKSISRLPTTGKKKQAVKYIEDEAFHVCDDHAFITLSDKPNGGVLLCYVTLKYAVDADVEVYFAPPSKETKVRGRVEAYYGKGFNYDEPADFYYATLFQSEPDVIDACVKPGKLNLMRSRLAVPAKFSLIIKAELFDNTYRVKLLSGTYEFHVPRDGNSSDGSIFGNDCSLKLKVDWKLPFEEPKIPSSPLACSSNSSVSRLMERRKFDAESTSTMADPDERNRWSLQEEIEKVFNTSLERTFGGDHQETVSCSISTCTKEDSGDYLCSSVLHIWPKIKDTHVYKGPKHAGLAVKDIMCSEYKEMMERCVVCGPGFVKIKLSRKWIAKGKSFYDPLISKTRDSLKETGLTIGNTAVYLQLTHVRICSIIRNSSKDIKELTPDSDELILKNDDERELGLHLLRFTEVVGEACTILTPHILCEYLYDLCKRFNSLNSSVCQVVGSTEETSNLLLCKATEVHLIFEIKLVHLVNIVQISLSWEYSTCPFCGDEHGMFLSTKYRTETLFWYRDCMHHLVVAFTHQVTWIFMDTSQWMCHNQSHRFLEQADAIELYCKKKLRSHPDNHVGIFATGQTGFGSVRLNLLEIFQRSHEWHLKTAMHLAPFRCFNLTIEHKNKGPLKRILVFAGGYVDEDANDDRNGDHTCHHVNNNSNNSCRLLHLSHRLYRSSILFLVGEGGNFDRKRRRDDSDDMHGDGDALDLGGRLYYWGISLDVVNFGTHDKEKCRILKDLVDEANNERNFDHTRHHANNNNNSYRLLHLSRRLYRSSILCLV</sequence>
<dbReference type="InterPro" id="IPR001278">
    <property type="entry name" value="Arg-tRNA-ligase"/>
</dbReference>
<dbReference type="SMART" id="SM00836">
    <property type="entry name" value="DALR_1"/>
    <property type="match status" value="1"/>
</dbReference>
<accession>A0A2U1QIT9</accession>
<dbReference type="STRING" id="35608.A0A2U1QIT9"/>
<keyword evidence="4" id="KW-0436">Ligase</keyword>
<dbReference type="InterPro" id="IPR009080">
    <property type="entry name" value="tRNAsynth_Ia_anticodon-bd"/>
</dbReference>
<gene>
    <name evidence="4" type="ORF">CTI12_AA021830</name>
</gene>
<dbReference type="PANTHER" id="PTHR11956">
    <property type="entry name" value="ARGINYL-TRNA SYNTHETASE"/>
    <property type="match status" value="1"/>
</dbReference>
<comment type="caution">
    <text evidence="4">The sequence shown here is derived from an EMBL/GenBank/DDBJ whole genome shotgun (WGS) entry which is preliminary data.</text>
</comment>
<feature type="domain" description="DALR anticodon binding" evidence="3">
    <location>
        <begin position="496"/>
        <end position="613"/>
    </location>
</feature>
<evidence type="ECO:0000313" key="5">
    <source>
        <dbReference type="Proteomes" id="UP000245207"/>
    </source>
</evidence>
<proteinExistence type="predicted"/>
<evidence type="ECO:0000313" key="4">
    <source>
        <dbReference type="EMBL" id="PWA97913.1"/>
    </source>
</evidence>
<dbReference type="EC" id="6.1.1.19" evidence="1"/>
<dbReference type="InterPro" id="IPR036695">
    <property type="entry name" value="Arg-tRNA-synth_N_sf"/>
</dbReference>
<dbReference type="Gene3D" id="3.30.1360.70">
    <property type="entry name" value="Arginyl tRNA synthetase N-terminal domain"/>
    <property type="match status" value="1"/>
</dbReference>
<dbReference type="PANTHER" id="PTHR11956:SF5">
    <property type="entry name" value="ARGININE--TRNA LIGASE, CYTOPLASMIC"/>
    <property type="match status" value="1"/>
</dbReference>
<dbReference type="InterPro" id="IPR036465">
    <property type="entry name" value="vWFA_dom_sf"/>
</dbReference>
<dbReference type="GO" id="GO:0006420">
    <property type="term" value="P:arginyl-tRNA aminoacylation"/>
    <property type="evidence" value="ECO:0007669"/>
    <property type="project" value="InterPro"/>
</dbReference>
<dbReference type="AlphaFoldDB" id="A0A2U1QIT9"/>
<comment type="catalytic activity">
    <reaction evidence="2">
        <text>tRNA(Arg) + L-arginine + ATP = L-arginyl-tRNA(Arg) + AMP + diphosphate</text>
        <dbReference type="Rhea" id="RHEA:20301"/>
        <dbReference type="Rhea" id="RHEA-COMP:9658"/>
        <dbReference type="Rhea" id="RHEA-COMP:9673"/>
        <dbReference type="ChEBI" id="CHEBI:30616"/>
        <dbReference type="ChEBI" id="CHEBI:32682"/>
        <dbReference type="ChEBI" id="CHEBI:33019"/>
        <dbReference type="ChEBI" id="CHEBI:78442"/>
        <dbReference type="ChEBI" id="CHEBI:78513"/>
        <dbReference type="ChEBI" id="CHEBI:456215"/>
        <dbReference type="EC" id="6.1.1.19"/>
    </reaction>
</comment>
<evidence type="ECO:0000259" key="3">
    <source>
        <dbReference type="SMART" id="SM00836"/>
    </source>
</evidence>
<dbReference type="Gene3D" id="3.40.50.410">
    <property type="entry name" value="von Willebrand factor, type A domain"/>
    <property type="match status" value="1"/>
</dbReference>
<dbReference type="SUPFAM" id="SSF47323">
    <property type="entry name" value="Anticodon-binding domain of a subclass of class I aminoacyl-tRNA synthetases"/>
    <property type="match status" value="1"/>
</dbReference>
<dbReference type="Gene3D" id="1.10.730.10">
    <property type="entry name" value="Isoleucyl-tRNA Synthetase, Domain 1"/>
    <property type="match status" value="1"/>
</dbReference>
<dbReference type="GO" id="GO:0004814">
    <property type="term" value="F:arginine-tRNA ligase activity"/>
    <property type="evidence" value="ECO:0007669"/>
    <property type="project" value="UniProtKB-EC"/>
</dbReference>
<name>A0A2U1QIT9_ARTAN</name>
<dbReference type="Pfam" id="PF20241">
    <property type="entry name" value="DUF6598"/>
    <property type="match status" value="1"/>
</dbReference>
<dbReference type="GO" id="GO:0005524">
    <property type="term" value="F:ATP binding"/>
    <property type="evidence" value="ECO:0007669"/>
    <property type="project" value="InterPro"/>
</dbReference>
<organism evidence="4 5">
    <name type="scientific">Artemisia annua</name>
    <name type="common">Sweet wormwood</name>
    <dbReference type="NCBI Taxonomy" id="35608"/>
    <lineage>
        <taxon>Eukaryota</taxon>
        <taxon>Viridiplantae</taxon>
        <taxon>Streptophyta</taxon>
        <taxon>Embryophyta</taxon>
        <taxon>Tracheophyta</taxon>
        <taxon>Spermatophyta</taxon>
        <taxon>Magnoliopsida</taxon>
        <taxon>eudicotyledons</taxon>
        <taxon>Gunneridae</taxon>
        <taxon>Pentapetalae</taxon>
        <taxon>asterids</taxon>
        <taxon>campanulids</taxon>
        <taxon>Asterales</taxon>
        <taxon>Asteraceae</taxon>
        <taxon>Asteroideae</taxon>
        <taxon>Anthemideae</taxon>
        <taxon>Artemisiinae</taxon>
        <taxon>Artemisia</taxon>
    </lineage>
</organism>
<dbReference type="InterPro" id="IPR046533">
    <property type="entry name" value="DUF6598"/>
</dbReference>
<dbReference type="GO" id="GO:0005737">
    <property type="term" value="C:cytoplasm"/>
    <property type="evidence" value="ECO:0007669"/>
    <property type="project" value="InterPro"/>
</dbReference>
<evidence type="ECO:0000256" key="1">
    <source>
        <dbReference type="ARBA" id="ARBA00012837"/>
    </source>
</evidence>